<comment type="caution">
    <text evidence="1">The sequence shown here is derived from an EMBL/GenBank/DDBJ whole genome shotgun (WGS) entry which is preliminary data.</text>
</comment>
<proteinExistence type="predicted"/>
<dbReference type="EMBL" id="CM046393">
    <property type="protein sequence ID" value="KAI8550238.1"/>
    <property type="molecule type" value="Genomic_DNA"/>
</dbReference>
<sequence>MGSEEDSVMKEPSIGSRTLDTHEEKRLAVRHETEDPQKWFPAAIGLASHHHHPPPHLAVNHITENPPMWILVAGRWWWRAEMHEQGCTRKGRMERDEEARGRRCLPPAEISIEDGIHFQQALKVIAHSGDAFYTRKRRQIAFLRCVLGPPPTLLHLVLKRLHRSLSPPPTTNDAHDTVAGPNTTVAAFQLTPSSHVSFST</sequence>
<evidence type="ECO:0000313" key="1">
    <source>
        <dbReference type="EMBL" id="KAI8550238.1"/>
    </source>
</evidence>
<keyword evidence="2" id="KW-1185">Reference proteome</keyword>
<protein>
    <submittedName>
        <fullName evidence="1">Uncharacterized protein</fullName>
    </submittedName>
</protein>
<dbReference type="Proteomes" id="UP001062846">
    <property type="component" value="Chromosome 6"/>
</dbReference>
<name>A0ACC0NCM0_RHOML</name>
<evidence type="ECO:0000313" key="2">
    <source>
        <dbReference type="Proteomes" id="UP001062846"/>
    </source>
</evidence>
<organism evidence="1 2">
    <name type="scientific">Rhododendron molle</name>
    <name type="common">Chinese azalea</name>
    <name type="synonym">Azalea mollis</name>
    <dbReference type="NCBI Taxonomy" id="49168"/>
    <lineage>
        <taxon>Eukaryota</taxon>
        <taxon>Viridiplantae</taxon>
        <taxon>Streptophyta</taxon>
        <taxon>Embryophyta</taxon>
        <taxon>Tracheophyta</taxon>
        <taxon>Spermatophyta</taxon>
        <taxon>Magnoliopsida</taxon>
        <taxon>eudicotyledons</taxon>
        <taxon>Gunneridae</taxon>
        <taxon>Pentapetalae</taxon>
        <taxon>asterids</taxon>
        <taxon>Ericales</taxon>
        <taxon>Ericaceae</taxon>
        <taxon>Ericoideae</taxon>
        <taxon>Rhodoreae</taxon>
        <taxon>Rhododendron</taxon>
    </lineage>
</organism>
<gene>
    <name evidence="1" type="ORF">RHMOL_Rhmol06G0089000</name>
</gene>
<reference evidence="1" key="1">
    <citation type="submission" date="2022-02" db="EMBL/GenBank/DDBJ databases">
        <title>Plant Genome Project.</title>
        <authorList>
            <person name="Zhang R.-G."/>
        </authorList>
    </citation>
    <scope>NUCLEOTIDE SEQUENCE</scope>
    <source>
        <strain evidence="1">AT1</strain>
    </source>
</reference>
<accession>A0ACC0NCM0</accession>